<dbReference type="CDD" id="cd05402">
    <property type="entry name" value="NT_PAP_TUTase"/>
    <property type="match status" value="1"/>
</dbReference>
<evidence type="ECO:0000256" key="4">
    <source>
        <dbReference type="ARBA" id="ARBA00022473"/>
    </source>
</evidence>
<dbReference type="SMART" id="SM00451">
    <property type="entry name" value="ZnF_U1"/>
    <property type="match status" value="1"/>
</dbReference>
<dbReference type="GO" id="GO:0016020">
    <property type="term" value="C:membrane"/>
    <property type="evidence" value="ECO:0007669"/>
    <property type="project" value="UniProtKB-SubCell"/>
</dbReference>
<evidence type="ECO:0000256" key="2">
    <source>
        <dbReference type="ARBA" id="ARBA00004141"/>
    </source>
</evidence>
<dbReference type="SMART" id="SM00949">
    <property type="entry name" value="PAZ"/>
    <property type="match status" value="1"/>
</dbReference>
<evidence type="ECO:0000256" key="14">
    <source>
        <dbReference type="ARBA" id="ARBA00023242"/>
    </source>
</evidence>
<evidence type="ECO:0000256" key="13">
    <source>
        <dbReference type="ARBA" id="ARBA00023158"/>
    </source>
</evidence>
<dbReference type="GO" id="GO:1990817">
    <property type="term" value="F:poly(A) RNA polymerase activity"/>
    <property type="evidence" value="ECO:0007669"/>
    <property type="project" value="UniProtKB-ARBA"/>
</dbReference>
<keyword evidence="14" id="KW-0539">Nucleus</keyword>
<evidence type="ECO:0000256" key="6">
    <source>
        <dbReference type="ARBA" id="ARBA00022692"/>
    </source>
</evidence>
<comment type="subcellular location">
    <subcellularLocation>
        <location evidence="3">Cytoplasm</location>
    </subcellularLocation>
    <subcellularLocation>
        <location evidence="2">Membrane</location>
        <topology evidence="2">Multi-pass membrane protein</topology>
    </subcellularLocation>
    <subcellularLocation>
        <location evidence="1">Nucleus</location>
    </subcellularLocation>
</comment>
<evidence type="ECO:0000259" key="19">
    <source>
        <dbReference type="PROSITE" id="PS50821"/>
    </source>
</evidence>
<evidence type="ECO:0000256" key="12">
    <source>
        <dbReference type="ARBA" id="ARBA00023136"/>
    </source>
</evidence>
<feature type="domain" description="PAZ" evidence="19">
    <location>
        <begin position="1159"/>
        <end position="1271"/>
    </location>
</feature>
<reference evidence="22" key="1">
    <citation type="submission" date="2023-01" db="EMBL/GenBank/DDBJ databases">
        <title>Key to firefly adult light organ development and bioluminescence: homeobox transcription factors regulate luciferase expression and transportation to peroxisome.</title>
        <authorList>
            <person name="Fu X."/>
        </authorList>
    </citation>
    <scope>NUCLEOTIDE SEQUENCE [LARGE SCALE GENOMIC DNA]</scope>
</reference>
<dbReference type="EMBL" id="JARPUR010000001">
    <property type="protein sequence ID" value="KAK4886155.1"/>
    <property type="molecule type" value="Genomic_DNA"/>
</dbReference>
<feature type="transmembrane region" description="Helical" evidence="17">
    <location>
        <begin position="1794"/>
        <end position="1819"/>
    </location>
</feature>
<evidence type="ECO:0000313" key="21">
    <source>
        <dbReference type="EMBL" id="KAK4886155.1"/>
    </source>
</evidence>
<dbReference type="InterPro" id="IPR054708">
    <property type="entry name" value="MTPAP-like_central"/>
</dbReference>
<evidence type="ECO:0000256" key="8">
    <source>
        <dbReference type="ARBA" id="ARBA00022771"/>
    </source>
</evidence>
<dbReference type="InterPro" id="IPR003100">
    <property type="entry name" value="PAZ_dom"/>
</dbReference>
<dbReference type="SUPFAM" id="SSF53098">
    <property type="entry name" value="Ribonuclease H-like"/>
    <property type="match status" value="1"/>
</dbReference>
<accession>A0AAN7SSU3</accession>
<dbReference type="CDD" id="cd04658">
    <property type="entry name" value="Piwi_piwi-like_Euk"/>
    <property type="match status" value="1"/>
</dbReference>
<evidence type="ECO:0000256" key="9">
    <source>
        <dbReference type="ARBA" id="ARBA00022833"/>
    </source>
</evidence>
<dbReference type="FunFam" id="2.170.260.10:FF:000003">
    <property type="entry name" value="Piwi-like RNA-mediated gene silencing 2"/>
    <property type="match status" value="1"/>
</dbReference>
<gene>
    <name evidence="21" type="ORF">RN001_002426</name>
</gene>
<evidence type="ECO:0000256" key="3">
    <source>
        <dbReference type="ARBA" id="ARBA00004496"/>
    </source>
</evidence>
<dbReference type="CDD" id="cd03127">
    <property type="entry name" value="tetraspanin_LEL"/>
    <property type="match status" value="1"/>
</dbReference>
<dbReference type="InterPro" id="IPR043519">
    <property type="entry name" value="NT_sf"/>
</dbReference>
<feature type="region of interest" description="Disordered" evidence="16">
    <location>
        <begin position="358"/>
        <end position="386"/>
    </location>
</feature>
<dbReference type="Gene3D" id="3.30.420.10">
    <property type="entry name" value="Ribonuclease H-like superfamily/Ribonuclease H"/>
    <property type="match status" value="1"/>
</dbReference>
<sequence>MPHQQVSPTSYIKVGDEEEIIRSFENDTFLKNYKKNIDQNSTVKLKMDNLLLWLNSDFIPNFLTELPNFTKKEVKECLNKTEMIQGLFGTLFKSMERKGNNSGFTYICSKCNVTIKNSAERSVSVALQQHQHIEEAFAYSCSVTEDSSTTQVRPIVVNYCDNCSALVNIPTNFKFSFNISYHPDVERFLYMHNFTNEVIVINNLNLFTMQLKDMNLCLCLLCVRDFSVKLAQEHIRGQRHAKNKMTSTAVNTFLSYHRNWLMQESCYQAHQIYLNPFSEDAAICSLCDNMHVPYGVLQNHIKDEYHKFKFFKIEDTNVLLKLQKKVYISKQLENELPHIAPTVEQYANTEEPSTSTFCLQADSQNGNSDDDSDLGESDDVSTGIQEENKSTAVHIHEIIKSIATDSTVELHNFLEHRFWPHFDKVMRIYGTKVECNFCKISLDKNYNIVIQHIISNNHQKCAEIPKKFYRFYCEICNTWIRYDHNWFVHMKNEKHRNRCQKLGDSRRKKLTEYECKSCKHIIFGDDISVKRHTIMARSGRKRRPNRVVLDKKIVEMFMKEENIITEANKLVKDAEEVLLNRANVIECCNAIKEALMETYPNCNVHPFGSQVSGLGSKRSDLDLFVDLGNMYLGDKSQDSTSQVRIVTNVMKIFAKKKDEFQHLNPIPRARTPIIQVYHVKTRLDCDLSFRHGLSVENTKFLRLCIEVQACTQSLILLLKQWLDYTKLAHRHITTYSLAMMVIFYLQINNYLLPVHELRQLSSKSQIIIDGWCIMDLSSLSVEELKKQTKPCDKSIKEMLTNFFLYYKNFNYSTEIICPLLGRPVKKTLFISNPQGFDLPLEMSIYVHKIAFNTTDMFKANSPMCIQDPFDLSHNLTKGCSNRVVEQFKKLCELSYTLLAANMSVPRGRGALLLEALKKAQQKPGDGVGVDAPQQPDPPKSRGRAALLQKLTELRQSKSVGSTSTSSPGDTSAITESLATTTINEPCFYQGSSGSTISASCNYIKLTTEGERGVFEYCVQFNPEVDAKSIRNRLLSEHVGKIRMFDGGSCLYIPKKLPLPRTDITCKHPIDNSEIIMTLIFIKHKRLGECIHLFNILFKKIMHALLYSRVGRNYFDPHHTRLIPQHKLEVLPGYAVAVDEYEGGVMLCLDTQHRIMRTENVLEAMVNLRLMSKQQFKEAAFKSLVGTTVLTRYNNKTYKIDDIMWDSNPKATFETHDGRSISYIQYYKSQYNIDIVDIEQPLLLNKQTKKGQNLEEIDRYICLVPELCYLTGLTDEMRSDFKVMKDVSMYTRVTPNQRLSALRTFLDNVENTPEAKQILSNWGLTIENATMDLLARILEPEVILFGEGVRDSSDKADWNSLVCKNKVLGPVDLKNWYVFYTPRDERNANEFAQNMVRLSAPTGMRISQPRLHKLKDDRTDTYVTALKELNISDVQILVFICPVARDDRYAAIKRLCCVHMPIPTQVINSRTLSNPQKVRSITQKIALQMNCKLGGTLWSLRFPVKNWMICGIDVYHNVGKSQSVCAFVSSLNNDITRWFSSVVFQEKELGDQYKTAFIKALEKYREMNGIFPSNVVIFRDGVGDGQLKSCKEYEVSQFESCLRDYSIDNVKLTLVVVQKRINTRIFLRKGTDNFENPTPGCVLDNTVTRRNWYDFFLIAQHVRQGTVTPTHYIVVHDTAKLKPDHVQKLTYKLCHLYYNWPGCIRCLTMGFGRYMDSCGSCMKYTLFFINLLTFLGGLAVAGLGIYMLVDKTFTVKLLGASLYTGAIYVLIATGVLVALISCFGCFGAAQEVRCMLITYFIIVFLIFVTMLVGGILGYVFRDKVETSLRITLEGELHNYYTNPDSRKKMDDMQTGFGCCGIDNYSDWRGRLPDSCCKSPHPGVPYPCNENDTNRYNQGCLRAFTDLVSTNAAIIGGVGIAVACIMLLEMIFACALANMIE</sequence>
<keyword evidence="8" id="KW-0863">Zinc-finger</keyword>
<dbReference type="Gene3D" id="1.10.1410.10">
    <property type="match status" value="1"/>
</dbReference>
<dbReference type="GO" id="GO:0003723">
    <property type="term" value="F:RNA binding"/>
    <property type="evidence" value="ECO:0007669"/>
    <property type="project" value="UniProtKB-KW"/>
</dbReference>
<feature type="domain" description="Piwi" evidence="20">
    <location>
        <begin position="1435"/>
        <end position="1704"/>
    </location>
</feature>
<dbReference type="Gene3D" id="2.170.260.10">
    <property type="entry name" value="paz domain"/>
    <property type="match status" value="1"/>
</dbReference>
<dbReference type="PROSITE" id="PS50821">
    <property type="entry name" value="PAZ"/>
    <property type="match status" value="1"/>
</dbReference>
<dbReference type="Pfam" id="PF02171">
    <property type="entry name" value="Piwi"/>
    <property type="match status" value="1"/>
</dbReference>
<evidence type="ECO:0000256" key="5">
    <source>
        <dbReference type="ARBA" id="ARBA00022490"/>
    </source>
</evidence>
<evidence type="ECO:0000259" key="20">
    <source>
        <dbReference type="PROSITE" id="PS50822"/>
    </source>
</evidence>
<dbReference type="InterPro" id="IPR018499">
    <property type="entry name" value="Tetraspanin/Peripherin"/>
</dbReference>
<keyword evidence="12 17" id="KW-0472">Membrane</keyword>
<evidence type="ECO:0000256" key="7">
    <source>
        <dbReference type="ARBA" id="ARBA00022723"/>
    </source>
</evidence>
<dbReference type="SMART" id="SM00950">
    <property type="entry name" value="Piwi"/>
    <property type="match status" value="1"/>
</dbReference>
<dbReference type="GO" id="GO:0005634">
    <property type="term" value="C:nucleus"/>
    <property type="evidence" value="ECO:0007669"/>
    <property type="project" value="UniProtKB-SubCell"/>
</dbReference>
<keyword evidence="10" id="KW-0694">RNA-binding</keyword>
<evidence type="ECO:0000256" key="15">
    <source>
        <dbReference type="ARBA" id="ARBA00038291"/>
    </source>
</evidence>
<feature type="domain" description="Matrin-type" evidence="18">
    <location>
        <begin position="471"/>
        <end position="501"/>
    </location>
</feature>
<evidence type="ECO:0000256" key="11">
    <source>
        <dbReference type="ARBA" id="ARBA00022989"/>
    </source>
</evidence>
<dbReference type="SUPFAM" id="SSF48652">
    <property type="entry name" value="Tetraspanin"/>
    <property type="match status" value="1"/>
</dbReference>
<evidence type="ECO:0000256" key="17">
    <source>
        <dbReference type="SAM" id="Phobius"/>
    </source>
</evidence>
<dbReference type="PRINTS" id="PR00259">
    <property type="entry name" value="TMFOUR"/>
</dbReference>
<dbReference type="SUPFAM" id="SSF81631">
    <property type="entry name" value="PAP/OAS1 substrate-binding domain"/>
    <property type="match status" value="1"/>
</dbReference>
<dbReference type="InterPro" id="IPR003165">
    <property type="entry name" value="Piwi"/>
</dbReference>
<dbReference type="InterPro" id="IPR003604">
    <property type="entry name" value="Matrin/U1-like-C_Znf_C2H2"/>
</dbReference>
<feature type="transmembrane region" description="Helical" evidence="17">
    <location>
        <begin position="1760"/>
        <end position="1788"/>
    </location>
</feature>
<feature type="region of interest" description="Disordered" evidence="16">
    <location>
        <begin position="922"/>
        <end position="942"/>
    </location>
</feature>
<dbReference type="GO" id="GO:0005737">
    <property type="term" value="C:cytoplasm"/>
    <property type="evidence" value="ECO:0007669"/>
    <property type="project" value="UniProtKB-SubCell"/>
</dbReference>
<dbReference type="Gene3D" id="1.10.1450.10">
    <property type="entry name" value="Tetraspanin"/>
    <property type="match status" value="1"/>
</dbReference>
<dbReference type="InterPro" id="IPR036397">
    <property type="entry name" value="RNaseH_sf"/>
</dbReference>
<evidence type="ECO:0000313" key="22">
    <source>
        <dbReference type="Proteomes" id="UP001353858"/>
    </source>
</evidence>
<dbReference type="InterPro" id="IPR000690">
    <property type="entry name" value="Matrin/U1-C_Znf_C2H2"/>
</dbReference>
<dbReference type="Pfam" id="PF02170">
    <property type="entry name" value="PAZ"/>
    <property type="match status" value="1"/>
</dbReference>
<keyword evidence="6 17" id="KW-0812">Transmembrane</keyword>
<keyword evidence="22" id="KW-1185">Reference proteome</keyword>
<dbReference type="SUPFAM" id="SSF81301">
    <property type="entry name" value="Nucleotidyltransferase"/>
    <property type="match status" value="1"/>
</dbReference>
<dbReference type="CDD" id="cd02845">
    <property type="entry name" value="PAZ_piwi_like"/>
    <property type="match status" value="1"/>
</dbReference>
<comment type="caution">
    <text evidence="21">The sequence shown here is derived from an EMBL/GenBank/DDBJ whole genome shotgun (WGS) entry which is preliminary data.</text>
</comment>
<comment type="similarity">
    <text evidence="15">Belongs to the argonaute family. Piwi subfamily.</text>
</comment>
<dbReference type="PROSITE" id="PS50822">
    <property type="entry name" value="PIWI"/>
    <property type="match status" value="1"/>
</dbReference>
<dbReference type="InterPro" id="IPR012337">
    <property type="entry name" value="RNaseH-like_sf"/>
</dbReference>
<name>A0AAN7SSU3_9COLE</name>
<evidence type="ECO:0000259" key="18">
    <source>
        <dbReference type="PROSITE" id="PS50171"/>
    </source>
</evidence>
<evidence type="ECO:0000256" key="16">
    <source>
        <dbReference type="SAM" id="MobiDB-lite"/>
    </source>
</evidence>
<dbReference type="PANTHER" id="PTHR22891">
    <property type="entry name" value="EUKARYOTIC TRANSLATION INITIATION FACTOR 2C"/>
    <property type="match status" value="1"/>
</dbReference>
<evidence type="ECO:0008006" key="23">
    <source>
        <dbReference type="Google" id="ProtNLM"/>
    </source>
</evidence>
<keyword evidence="5" id="KW-0963">Cytoplasm</keyword>
<proteinExistence type="inferred from homology"/>
<dbReference type="GO" id="GO:0008270">
    <property type="term" value="F:zinc ion binding"/>
    <property type="evidence" value="ECO:0007669"/>
    <property type="project" value="UniProtKB-KW"/>
</dbReference>
<evidence type="ECO:0000256" key="10">
    <source>
        <dbReference type="ARBA" id="ARBA00022884"/>
    </source>
</evidence>
<dbReference type="InterPro" id="IPR036085">
    <property type="entry name" value="PAZ_dom_sf"/>
</dbReference>
<dbReference type="InterPro" id="IPR008952">
    <property type="entry name" value="Tetraspanin_EC2_sf"/>
</dbReference>
<dbReference type="GO" id="GO:0034587">
    <property type="term" value="P:piRNA processing"/>
    <property type="evidence" value="ECO:0007669"/>
    <property type="project" value="UniProtKB-ARBA"/>
</dbReference>
<dbReference type="Pfam" id="PF23278">
    <property type="entry name" value="Piwi_N"/>
    <property type="match status" value="1"/>
</dbReference>
<feature type="compositionally biased region" description="Acidic residues" evidence="16">
    <location>
        <begin position="368"/>
        <end position="379"/>
    </location>
</feature>
<keyword evidence="4" id="KW-0217">Developmental protein</keyword>
<dbReference type="Pfam" id="PF00335">
    <property type="entry name" value="Tetraspanin"/>
    <property type="match status" value="1"/>
</dbReference>
<dbReference type="Gene3D" id="3.40.50.2300">
    <property type="match status" value="1"/>
</dbReference>
<dbReference type="Proteomes" id="UP001353858">
    <property type="component" value="Unassembled WGS sequence"/>
</dbReference>
<dbReference type="Pfam" id="PF22600">
    <property type="entry name" value="MTPAP-like_central"/>
    <property type="match status" value="1"/>
</dbReference>
<keyword evidence="7" id="KW-0479">Metal-binding</keyword>
<keyword evidence="11 17" id="KW-1133">Transmembrane helix</keyword>
<dbReference type="PROSITE" id="PS50171">
    <property type="entry name" value="ZF_MATRIN"/>
    <property type="match status" value="1"/>
</dbReference>
<feature type="transmembrane region" description="Helical" evidence="17">
    <location>
        <begin position="1910"/>
        <end position="1938"/>
    </location>
</feature>
<organism evidence="21 22">
    <name type="scientific">Aquatica leii</name>
    <dbReference type="NCBI Taxonomy" id="1421715"/>
    <lineage>
        <taxon>Eukaryota</taxon>
        <taxon>Metazoa</taxon>
        <taxon>Ecdysozoa</taxon>
        <taxon>Arthropoda</taxon>
        <taxon>Hexapoda</taxon>
        <taxon>Insecta</taxon>
        <taxon>Pterygota</taxon>
        <taxon>Neoptera</taxon>
        <taxon>Endopterygota</taxon>
        <taxon>Coleoptera</taxon>
        <taxon>Polyphaga</taxon>
        <taxon>Elateriformia</taxon>
        <taxon>Elateroidea</taxon>
        <taxon>Lampyridae</taxon>
        <taxon>Luciolinae</taxon>
        <taxon>Aquatica</taxon>
    </lineage>
</organism>
<feature type="transmembrane region" description="Helical" evidence="17">
    <location>
        <begin position="1723"/>
        <end position="1748"/>
    </location>
</feature>
<protein>
    <recommendedName>
        <fullName evidence="23">Tetraspanin</fullName>
    </recommendedName>
</protein>
<keyword evidence="13" id="KW-0943">RNA-mediated gene silencing</keyword>
<dbReference type="SUPFAM" id="SSF101690">
    <property type="entry name" value="PAZ domain"/>
    <property type="match status" value="1"/>
</dbReference>
<dbReference type="Gene3D" id="3.30.460.10">
    <property type="entry name" value="Beta Polymerase, domain 2"/>
    <property type="match status" value="1"/>
</dbReference>
<evidence type="ECO:0000256" key="1">
    <source>
        <dbReference type="ARBA" id="ARBA00004123"/>
    </source>
</evidence>
<keyword evidence="9" id="KW-0862">Zinc</keyword>